<dbReference type="SUPFAM" id="SSF140996">
    <property type="entry name" value="Hermes dimerisation domain"/>
    <property type="match status" value="1"/>
</dbReference>
<keyword evidence="3" id="KW-0863">Zinc-finger</keyword>
<gene>
    <name evidence="6" type="ORF">ALEPTO_LOCUS8833</name>
</gene>
<dbReference type="GO" id="GO:0005634">
    <property type="term" value="C:nucleus"/>
    <property type="evidence" value="ECO:0007669"/>
    <property type="project" value="UniProtKB-SubCell"/>
</dbReference>
<keyword evidence="5" id="KW-0539">Nucleus</keyword>
<evidence type="ECO:0000256" key="4">
    <source>
        <dbReference type="ARBA" id="ARBA00022833"/>
    </source>
</evidence>
<accession>A0A9N9CX93</accession>
<evidence type="ECO:0000256" key="3">
    <source>
        <dbReference type="ARBA" id="ARBA00022771"/>
    </source>
</evidence>
<keyword evidence="4" id="KW-0862">Zinc</keyword>
<organism evidence="6 7">
    <name type="scientific">Ambispora leptoticha</name>
    <dbReference type="NCBI Taxonomy" id="144679"/>
    <lineage>
        <taxon>Eukaryota</taxon>
        <taxon>Fungi</taxon>
        <taxon>Fungi incertae sedis</taxon>
        <taxon>Mucoromycota</taxon>
        <taxon>Glomeromycotina</taxon>
        <taxon>Glomeromycetes</taxon>
        <taxon>Archaeosporales</taxon>
        <taxon>Ambisporaceae</taxon>
        <taxon>Ambispora</taxon>
    </lineage>
</organism>
<evidence type="ECO:0000256" key="1">
    <source>
        <dbReference type="ARBA" id="ARBA00004123"/>
    </source>
</evidence>
<dbReference type="Proteomes" id="UP000789508">
    <property type="component" value="Unassembled WGS sequence"/>
</dbReference>
<dbReference type="PANTHER" id="PTHR46481">
    <property type="entry name" value="ZINC FINGER BED DOMAIN-CONTAINING PROTEIN 4"/>
    <property type="match status" value="1"/>
</dbReference>
<dbReference type="OrthoDB" id="2425525at2759"/>
<comment type="subcellular location">
    <subcellularLocation>
        <location evidence="1">Nucleus</location>
    </subcellularLocation>
</comment>
<dbReference type="InterPro" id="IPR052035">
    <property type="entry name" value="ZnF_BED_domain_contain"/>
</dbReference>
<keyword evidence="7" id="KW-1185">Reference proteome</keyword>
<dbReference type="GO" id="GO:0008270">
    <property type="term" value="F:zinc ion binding"/>
    <property type="evidence" value="ECO:0007669"/>
    <property type="project" value="UniProtKB-KW"/>
</dbReference>
<keyword evidence="2" id="KW-0479">Metal-binding</keyword>
<evidence type="ECO:0000313" key="7">
    <source>
        <dbReference type="Proteomes" id="UP000789508"/>
    </source>
</evidence>
<proteinExistence type="predicted"/>
<feature type="non-terminal residue" evidence="6">
    <location>
        <position position="1"/>
    </location>
</feature>
<dbReference type="EMBL" id="CAJVPS010005734">
    <property type="protein sequence ID" value="CAG8617909.1"/>
    <property type="molecule type" value="Genomic_DNA"/>
</dbReference>
<reference evidence="6" key="1">
    <citation type="submission" date="2021-06" db="EMBL/GenBank/DDBJ databases">
        <authorList>
            <person name="Kallberg Y."/>
            <person name="Tangrot J."/>
            <person name="Rosling A."/>
        </authorList>
    </citation>
    <scope>NUCLEOTIDE SEQUENCE</scope>
    <source>
        <strain evidence="6">FL130A</strain>
    </source>
</reference>
<name>A0A9N9CX93_9GLOM</name>
<protein>
    <submittedName>
        <fullName evidence="6">7007_t:CDS:1</fullName>
    </submittedName>
</protein>
<dbReference type="AlphaFoldDB" id="A0A9N9CX93"/>
<dbReference type="PANTHER" id="PTHR46481:SF10">
    <property type="entry name" value="ZINC FINGER BED DOMAIN-CONTAINING PROTEIN 39"/>
    <property type="match status" value="1"/>
</dbReference>
<evidence type="ECO:0000313" key="6">
    <source>
        <dbReference type="EMBL" id="CAG8617909.1"/>
    </source>
</evidence>
<comment type="caution">
    <text evidence="6">The sequence shown here is derived from an EMBL/GenBank/DDBJ whole genome shotgun (WGS) entry which is preliminary data.</text>
</comment>
<evidence type="ECO:0000256" key="2">
    <source>
        <dbReference type="ARBA" id="ARBA00022723"/>
    </source>
</evidence>
<sequence>MQTEGSSSKSAEKQPITSKTVELQNIKTKMHSSNAATNWIWSYWEEVTKEIKGTPCQVIICKVAENLDASPCGKTYIKGGGSTGNAINHLRNKHNITKNGKEDKKQQKLDGIIQPYTRSEKRQQQLQLLADWIIADPLPFNIVNSKNFREFVYQLDPGFVMPCQETIKSIIYKTYW</sequence>
<evidence type="ECO:0000256" key="5">
    <source>
        <dbReference type="ARBA" id="ARBA00023242"/>
    </source>
</evidence>